<evidence type="ECO:0000256" key="2">
    <source>
        <dbReference type="ARBA" id="ARBA00010474"/>
    </source>
</evidence>
<organism evidence="9 10">
    <name type="scientific">Aeromonas simiae</name>
    <dbReference type="NCBI Taxonomy" id="218936"/>
    <lineage>
        <taxon>Bacteria</taxon>
        <taxon>Pseudomonadati</taxon>
        <taxon>Pseudomonadota</taxon>
        <taxon>Gammaproteobacteria</taxon>
        <taxon>Aeromonadales</taxon>
        <taxon>Aeromonadaceae</taxon>
        <taxon>Aeromonas</taxon>
    </lineage>
</organism>
<dbReference type="NCBIfam" id="TIGR03170">
    <property type="entry name" value="flgA_cterm"/>
    <property type="match status" value="1"/>
</dbReference>
<evidence type="ECO:0000256" key="7">
    <source>
        <dbReference type="RuleBase" id="RU362063"/>
    </source>
</evidence>
<dbReference type="SMART" id="SM00858">
    <property type="entry name" value="SAF"/>
    <property type="match status" value="1"/>
</dbReference>
<dbReference type="CDD" id="cd11614">
    <property type="entry name" value="SAF_CpaB_FlgA_like"/>
    <property type="match status" value="1"/>
</dbReference>
<protein>
    <recommendedName>
        <fullName evidence="3 7">Flagella basal body P-ring formation protein FlgA</fullName>
    </recommendedName>
</protein>
<feature type="chain" id="PRO_5023969681" description="Flagella basal body P-ring formation protein FlgA" evidence="7">
    <location>
        <begin position="20"/>
        <end position="228"/>
    </location>
</feature>
<keyword evidence="7" id="KW-1005">Bacterial flagellum biogenesis</keyword>
<evidence type="ECO:0000313" key="10">
    <source>
        <dbReference type="Proteomes" id="UP000594034"/>
    </source>
</evidence>
<dbReference type="KEGG" id="asim:FE240_05625"/>
<feature type="domain" description="SAF" evidence="8">
    <location>
        <begin position="105"/>
        <end position="167"/>
    </location>
</feature>
<sequence length="228" mass="24902">MISKLLLLLLIPVTNLAYAEETVESKLREAAESFVLSNIDTTPDARVEVKAGNIDPRLHLTTCESHLSLSVPQGLGLRRNTTVYLKCEEGSGWDLYLPVRLFIQKPYVTVLDNVAKGEVLSAEKLTIAYQDEQMQRGDTLIDPNVLVGARSKRELRPGQSIRASQLCVVCKGDQLTLTANIANLQIKSMVRALQDGSFGDTIRVSNLQSGKEVQARVSAVGSATVILP</sequence>
<dbReference type="Gene3D" id="2.30.30.760">
    <property type="match status" value="1"/>
</dbReference>
<dbReference type="Gene3D" id="3.90.1210.10">
    <property type="entry name" value="Antifreeze-like/N-acetylneuraminic acid synthase C-terminal domain"/>
    <property type="match status" value="1"/>
</dbReference>
<dbReference type="Pfam" id="PF17656">
    <property type="entry name" value="ChapFlgA_N"/>
    <property type="match status" value="1"/>
</dbReference>
<evidence type="ECO:0000259" key="8">
    <source>
        <dbReference type="SMART" id="SM00858"/>
    </source>
</evidence>
<comment type="function">
    <text evidence="6 7">Involved in the assembly process of the P-ring formation. It may associate with FlgF on the rod constituting a structure essential for the P-ring assembly or may act as a modulator protein for the P-ring assembly.</text>
</comment>
<dbReference type="InterPro" id="IPR013974">
    <property type="entry name" value="SAF"/>
</dbReference>
<evidence type="ECO:0000256" key="4">
    <source>
        <dbReference type="ARBA" id="ARBA00022729"/>
    </source>
</evidence>
<evidence type="ECO:0000313" key="9">
    <source>
        <dbReference type="EMBL" id="QFI54216.1"/>
    </source>
</evidence>
<reference evidence="9 10" key="1">
    <citation type="submission" date="2019-05" db="EMBL/GenBank/DDBJ databases">
        <title>OXA-830, a novel chromosomally encoded expanded-spectrum class D beta-lactamase in Aeromonas simiae.</title>
        <authorList>
            <person name="Zhou W."/>
            <person name="Chen Q."/>
        </authorList>
    </citation>
    <scope>NUCLEOTIDE SEQUENCE [LARGE SCALE GENOMIC DNA]</scope>
    <source>
        <strain evidence="9 10">A6</strain>
    </source>
</reference>
<dbReference type="PANTHER" id="PTHR36307:SF1">
    <property type="entry name" value="FLAGELLA BASAL BODY P-RING FORMATION PROTEIN FLGA"/>
    <property type="match status" value="1"/>
</dbReference>
<dbReference type="InterPro" id="IPR041231">
    <property type="entry name" value="FlgA_N"/>
</dbReference>
<dbReference type="GO" id="GO:0044780">
    <property type="term" value="P:bacterial-type flagellum assembly"/>
    <property type="evidence" value="ECO:0007669"/>
    <property type="project" value="InterPro"/>
</dbReference>
<dbReference type="PANTHER" id="PTHR36307">
    <property type="entry name" value="FLAGELLA BASAL BODY P-RING FORMATION PROTEIN FLGA"/>
    <property type="match status" value="1"/>
</dbReference>
<name>A0A5J6WSU9_9GAMM</name>
<evidence type="ECO:0000256" key="6">
    <source>
        <dbReference type="ARBA" id="ARBA00025643"/>
    </source>
</evidence>
<evidence type="ECO:0000256" key="3">
    <source>
        <dbReference type="ARBA" id="ARBA00014754"/>
    </source>
</evidence>
<dbReference type="AlphaFoldDB" id="A0A5J6WSU9"/>
<keyword evidence="5 7" id="KW-0574">Periplasm</keyword>
<dbReference type="GO" id="GO:0042597">
    <property type="term" value="C:periplasmic space"/>
    <property type="evidence" value="ECO:0007669"/>
    <property type="project" value="UniProtKB-SubCell"/>
</dbReference>
<keyword evidence="10" id="KW-1185">Reference proteome</keyword>
<gene>
    <name evidence="9" type="primary">flgA</name>
    <name evidence="9" type="ORF">FE240_05625</name>
</gene>
<evidence type="ECO:0000256" key="5">
    <source>
        <dbReference type="ARBA" id="ARBA00022764"/>
    </source>
</evidence>
<comment type="similarity">
    <text evidence="2 7">Belongs to the FlgA family.</text>
</comment>
<keyword evidence="9" id="KW-0966">Cell projection</keyword>
<accession>A0A5J6WSU9</accession>
<comment type="subcellular location">
    <subcellularLocation>
        <location evidence="1 7">Periplasm</location>
    </subcellularLocation>
</comment>
<keyword evidence="4 7" id="KW-0732">Signal</keyword>
<dbReference type="InterPro" id="IPR017585">
    <property type="entry name" value="SAF_FlgA"/>
</dbReference>
<keyword evidence="9" id="KW-0969">Cilium</keyword>
<dbReference type="Pfam" id="PF13144">
    <property type="entry name" value="ChapFlgA"/>
    <property type="match status" value="1"/>
</dbReference>
<dbReference type="Proteomes" id="UP000594034">
    <property type="component" value="Chromosome"/>
</dbReference>
<feature type="signal peptide" evidence="7">
    <location>
        <begin position="1"/>
        <end position="19"/>
    </location>
</feature>
<evidence type="ECO:0000256" key="1">
    <source>
        <dbReference type="ARBA" id="ARBA00004418"/>
    </source>
</evidence>
<keyword evidence="9" id="KW-0282">Flagellum</keyword>
<dbReference type="InterPro" id="IPR039246">
    <property type="entry name" value="Flagellar_FlgA"/>
</dbReference>
<proteinExistence type="inferred from homology"/>
<dbReference type="EMBL" id="CP040449">
    <property type="protein sequence ID" value="QFI54216.1"/>
    <property type="molecule type" value="Genomic_DNA"/>
</dbReference>